<dbReference type="Proteomes" id="UP000274131">
    <property type="component" value="Unassembled WGS sequence"/>
</dbReference>
<feature type="region of interest" description="Disordered" evidence="1">
    <location>
        <begin position="254"/>
        <end position="275"/>
    </location>
</feature>
<reference evidence="4" key="1">
    <citation type="submission" date="2017-02" db="UniProtKB">
        <authorList>
            <consortium name="WormBaseParasite"/>
        </authorList>
    </citation>
    <scope>IDENTIFICATION</scope>
</reference>
<dbReference type="STRING" id="51028.A0A0N4VMZ5"/>
<feature type="region of interest" description="Disordered" evidence="1">
    <location>
        <begin position="171"/>
        <end position="196"/>
    </location>
</feature>
<feature type="compositionally biased region" description="Acidic residues" evidence="1">
    <location>
        <begin position="263"/>
        <end position="275"/>
    </location>
</feature>
<feature type="region of interest" description="Disordered" evidence="1">
    <location>
        <begin position="96"/>
        <end position="133"/>
    </location>
</feature>
<sequence>MDPPLRLVCGEHRDIEEEIANRILSDISEETSLAGSLLSIDDFDAMNKNPKDVLQPDDKGRSRSTTPNDVSRGTTPIGSPTLTIDSVDVLQLPLLPSDNQSLGESDEKPSSRLGFDKPDSLSANAKSVTQPFPIYDPSKQATHPMQMDPKVPVGAPLILEGLTRPHALDGVEGTRQSLSPRSPRSLPGTKSPVMLSPGREYAMEVVIATKQGVPSIASPISETTTNLKEEPKHKIRPTVHDDLEKYRPSYIYKEPAYTHEKPDIDDDDWDSNYQV</sequence>
<feature type="compositionally biased region" description="Polar residues" evidence="1">
    <location>
        <begin position="63"/>
        <end position="82"/>
    </location>
</feature>
<feature type="compositionally biased region" description="Polar residues" evidence="1">
    <location>
        <begin position="121"/>
        <end position="130"/>
    </location>
</feature>
<organism evidence="4">
    <name type="scientific">Enterobius vermicularis</name>
    <name type="common">Human pinworm</name>
    <dbReference type="NCBI Taxonomy" id="51028"/>
    <lineage>
        <taxon>Eukaryota</taxon>
        <taxon>Metazoa</taxon>
        <taxon>Ecdysozoa</taxon>
        <taxon>Nematoda</taxon>
        <taxon>Chromadorea</taxon>
        <taxon>Rhabditida</taxon>
        <taxon>Spirurina</taxon>
        <taxon>Oxyuridomorpha</taxon>
        <taxon>Oxyuroidea</taxon>
        <taxon>Oxyuridae</taxon>
        <taxon>Enterobius</taxon>
    </lineage>
</organism>
<feature type="compositionally biased region" description="Low complexity" evidence="1">
    <location>
        <begin position="177"/>
        <end position="187"/>
    </location>
</feature>
<protein>
    <submittedName>
        <fullName evidence="4">Spliced glycoprotein U85.5</fullName>
    </submittedName>
</protein>
<dbReference type="OrthoDB" id="5876544at2759"/>
<evidence type="ECO:0000313" key="2">
    <source>
        <dbReference type="EMBL" id="VDD96790.1"/>
    </source>
</evidence>
<dbReference type="WBParaSite" id="EVEC_0001234101-mRNA-1">
    <property type="protein sequence ID" value="EVEC_0001234101-mRNA-1"/>
    <property type="gene ID" value="EVEC_0001234101"/>
</dbReference>
<evidence type="ECO:0000256" key="1">
    <source>
        <dbReference type="SAM" id="MobiDB-lite"/>
    </source>
</evidence>
<keyword evidence="3" id="KW-1185">Reference proteome</keyword>
<evidence type="ECO:0000313" key="4">
    <source>
        <dbReference type="WBParaSite" id="EVEC_0001234101-mRNA-1"/>
    </source>
</evidence>
<feature type="region of interest" description="Disordered" evidence="1">
    <location>
        <begin position="41"/>
        <end position="82"/>
    </location>
</feature>
<feature type="compositionally biased region" description="Basic and acidic residues" evidence="1">
    <location>
        <begin position="227"/>
        <end position="241"/>
    </location>
</feature>
<accession>A0A0N4VMZ5</accession>
<feature type="compositionally biased region" description="Basic and acidic residues" evidence="1">
    <location>
        <begin position="49"/>
        <end position="61"/>
    </location>
</feature>
<gene>
    <name evidence="2" type="ORF">EVEC_LOCUS11541</name>
</gene>
<name>A0A0N4VMZ5_ENTVE</name>
<dbReference type="EMBL" id="UXUI01012251">
    <property type="protein sequence ID" value="VDD96790.1"/>
    <property type="molecule type" value="Genomic_DNA"/>
</dbReference>
<dbReference type="AlphaFoldDB" id="A0A0N4VMZ5"/>
<reference evidence="2 3" key="2">
    <citation type="submission" date="2018-10" db="EMBL/GenBank/DDBJ databases">
        <authorList>
            <consortium name="Pathogen Informatics"/>
        </authorList>
    </citation>
    <scope>NUCLEOTIDE SEQUENCE [LARGE SCALE GENOMIC DNA]</scope>
</reference>
<evidence type="ECO:0000313" key="3">
    <source>
        <dbReference type="Proteomes" id="UP000274131"/>
    </source>
</evidence>
<feature type="compositionally biased region" description="Basic and acidic residues" evidence="1">
    <location>
        <begin position="105"/>
        <end position="119"/>
    </location>
</feature>
<feature type="region of interest" description="Disordered" evidence="1">
    <location>
        <begin position="217"/>
        <end position="241"/>
    </location>
</feature>
<proteinExistence type="predicted"/>